<feature type="transmembrane region" description="Helical" evidence="1">
    <location>
        <begin position="264"/>
        <end position="290"/>
    </location>
</feature>
<dbReference type="OrthoDB" id="9807778at2"/>
<dbReference type="PANTHER" id="PTHR48090">
    <property type="entry name" value="UNDECAPRENYL-PHOSPHATE 4-DEOXY-4-FORMAMIDO-L-ARABINOSE TRANSFERASE-RELATED"/>
    <property type="match status" value="1"/>
</dbReference>
<dbReference type="PATRIC" id="fig|1379910.4.peg.579"/>
<dbReference type="PANTHER" id="PTHR48090:SF8">
    <property type="entry name" value="GLYCOSYLTRANSFERASE CSBB-RELATED"/>
    <property type="match status" value="1"/>
</dbReference>
<protein>
    <submittedName>
        <fullName evidence="3">Glycosyl transferase family 2</fullName>
    </submittedName>
</protein>
<feature type="transmembrane region" description="Helical" evidence="1">
    <location>
        <begin position="231"/>
        <end position="252"/>
    </location>
</feature>
<sequence length="308" mass="35041">MPTLSVIIPCYFNEQNIPVTIRELTANETLFPPEVQFEYVFVDDGSKDNTFQELLKAKELYPDKVKVVKLAGNVGSYNAIIAGMEYATGDCSVIISADLQDPPELMVKMLSYWRQGFKLVIGSRQERDEPVLKKFLSRVFHSLMRKMAFQNLPKGGFDYVLFDRAVREEVLKLKEGNSNVMYLMAWLGYEYVNIPYSRGRRTVGTSKWTFWKKVKLFLDSVLAFSFYPIRAISVTGLVMGLIAFLYGVFVLLAKATGQVAVEGWTALMVVLLFVSSFQMIALGVIGEYVWRTLEASRKRPMYIVESVS</sequence>
<evidence type="ECO:0000256" key="1">
    <source>
        <dbReference type="SAM" id="Phobius"/>
    </source>
</evidence>
<dbReference type="AlphaFoldDB" id="A0A0H4VGP4"/>
<evidence type="ECO:0000259" key="2">
    <source>
        <dbReference type="Pfam" id="PF00535"/>
    </source>
</evidence>
<accession>A0A0H4VGP4</accession>
<dbReference type="STRING" id="1379910.TH63_02685"/>
<dbReference type="GO" id="GO:0005886">
    <property type="term" value="C:plasma membrane"/>
    <property type="evidence" value="ECO:0007669"/>
    <property type="project" value="TreeGrafter"/>
</dbReference>
<keyword evidence="3" id="KW-0808">Transferase</keyword>
<dbReference type="EMBL" id="CP010777">
    <property type="protein sequence ID" value="AKQ44775.1"/>
    <property type="molecule type" value="Genomic_DNA"/>
</dbReference>
<name>A0A0H4VGP4_9BACT</name>
<organism evidence="3 4">
    <name type="scientific">Rufibacter radiotolerans</name>
    <dbReference type="NCBI Taxonomy" id="1379910"/>
    <lineage>
        <taxon>Bacteria</taxon>
        <taxon>Pseudomonadati</taxon>
        <taxon>Bacteroidota</taxon>
        <taxon>Cytophagia</taxon>
        <taxon>Cytophagales</taxon>
        <taxon>Hymenobacteraceae</taxon>
        <taxon>Rufibacter</taxon>
    </lineage>
</organism>
<dbReference type="InterPro" id="IPR001173">
    <property type="entry name" value="Glyco_trans_2-like"/>
</dbReference>
<dbReference type="KEGG" id="ruf:TH63_02685"/>
<dbReference type="Pfam" id="PF00535">
    <property type="entry name" value="Glycos_transf_2"/>
    <property type="match status" value="1"/>
</dbReference>
<dbReference type="RefSeq" id="WP_048919571.1">
    <property type="nucleotide sequence ID" value="NZ_CP010777.1"/>
</dbReference>
<dbReference type="GO" id="GO:0016740">
    <property type="term" value="F:transferase activity"/>
    <property type="evidence" value="ECO:0007669"/>
    <property type="project" value="UniProtKB-KW"/>
</dbReference>
<evidence type="ECO:0000313" key="4">
    <source>
        <dbReference type="Proteomes" id="UP000036458"/>
    </source>
</evidence>
<evidence type="ECO:0000313" key="3">
    <source>
        <dbReference type="EMBL" id="AKQ44775.1"/>
    </source>
</evidence>
<proteinExistence type="predicted"/>
<gene>
    <name evidence="3" type="ORF">TH63_02685</name>
</gene>
<dbReference type="SUPFAM" id="SSF53448">
    <property type="entry name" value="Nucleotide-diphospho-sugar transferases"/>
    <property type="match status" value="1"/>
</dbReference>
<keyword evidence="1" id="KW-1133">Transmembrane helix</keyword>
<dbReference type="InterPro" id="IPR050256">
    <property type="entry name" value="Glycosyltransferase_2"/>
</dbReference>
<dbReference type="CDD" id="cd04187">
    <property type="entry name" value="DPM1_like_bac"/>
    <property type="match status" value="1"/>
</dbReference>
<reference evidence="3 4" key="1">
    <citation type="submission" date="2015-01" db="EMBL/GenBank/DDBJ databases">
        <title>Rufibacter sp./DG31D/ whole genome sequencing.</title>
        <authorList>
            <person name="Kim M.K."/>
            <person name="Srinivasan S."/>
            <person name="Lee J.-J."/>
        </authorList>
    </citation>
    <scope>NUCLEOTIDE SEQUENCE [LARGE SCALE GENOMIC DNA]</scope>
    <source>
        <strain evidence="3 4">DG31D</strain>
    </source>
</reference>
<feature type="domain" description="Glycosyltransferase 2-like" evidence="2">
    <location>
        <begin position="5"/>
        <end position="169"/>
    </location>
</feature>
<keyword evidence="1" id="KW-0472">Membrane</keyword>
<keyword evidence="1" id="KW-0812">Transmembrane</keyword>
<dbReference type="Gene3D" id="3.90.550.10">
    <property type="entry name" value="Spore Coat Polysaccharide Biosynthesis Protein SpsA, Chain A"/>
    <property type="match status" value="1"/>
</dbReference>
<keyword evidence="4" id="KW-1185">Reference proteome</keyword>
<dbReference type="InterPro" id="IPR029044">
    <property type="entry name" value="Nucleotide-diphossugar_trans"/>
</dbReference>
<dbReference type="Proteomes" id="UP000036458">
    <property type="component" value="Chromosome"/>
</dbReference>